<dbReference type="PROSITE" id="PS50110">
    <property type="entry name" value="RESPONSE_REGULATORY"/>
    <property type="match status" value="2"/>
</dbReference>
<evidence type="ECO:0000256" key="1">
    <source>
        <dbReference type="ARBA" id="ARBA00022553"/>
    </source>
</evidence>
<dbReference type="AlphaFoldDB" id="A0A4Q1C3Z3"/>
<sequence>MRNKILTVDDSKTVRIIVRKTFKSYDCEILEAANGVEGLALAAKSMPDLILLDVTMPVMDGVEMLTKLKSDPQLKGIPVMMLTAEGGRDHVLKIAKIGVRDYIVKPFEEDVLVEKAGRIIDLKPLVDGPAKARSLTDPATILVVEDKPAIIQQIQEGLKHTPWKIVGAATQGEAIDYCSKTPPDLVIVSLSLPEESAFALFRLLRTNVKTKYTPVFGLVVKTETGTLQQAQTVGFTTVITKPIDCSDLESRIAKAMNLDTSTRYFGIEEGFFVFKMPENCTQAVLAEISTYLKPKLTEAVDAGHNRAIINVSALKTLHMGVIKQLVQAMQLCRDASVNYVLVGNAQLVSECKGFEETRTWSFFETMDEARASFGKAAPAAPALATA</sequence>
<dbReference type="SMART" id="SM00448">
    <property type="entry name" value="REC"/>
    <property type="match status" value="2"/>
</dbReference>
<evidence type="ECO:0000313" key="5">
    <source>
        <dbReference type="Proteomes" id="UP000290218"/>
    </source>
</evidence>
<dbReference type="GO" id="GO:0000160">
    <property type="term" value="P:phosphorelay signal transduction system"/>
    <property type="evidence" value="ECO:0007669"/>
    <property type="project" value="InterPro"/>
</dbReference>
<dbReference type="OrthoDB" id="9786548at2"/>
<keyword evidence="5" id="KW-1185">Reference proteome</keyword>
<comment type="caution">
    <text evidence="2">Lacks conserved residue(s) required for the propagation of feature annotation.</text>
</comment>
<feature type="modified residue" description="4-aspartylphosphate" evidence="2">
    <location>
        <position position="53"/>
    </location>
</feature>
<dbReference type="EMBL" id="SDHX01000002">
    <property type="protein sequence ID" value="RXK52993.1"/>
    <property type="molecule type" value="Genomic_DNA"/>
</dbReference>
<organism evidence="4 5">
    <name type="scientific">Oleiharenicola lentus</name>
    <dbReference type="NCBI Taxonomy" id="2508720"/>
    <lineage>
        <taxon>Bacteria</taxon>
        <taxon>Pseudomonadati</taxon>
        <taxon>Verrucomicrobiota</taxon>
        <taxon>Opitutia</taxon>
        <taxon>Opitutales</taxon>
        <taxon>Opitutaceae</taxon>
        <taxon>Oleiharenicola</taxon>
    </lineage>
</organism>
<dbReference type="PANTHER" id="PTHR44591">
    <property type="entry name" value="STRESS RESPONSE REGULATOR PROTEIN 1"/>
    <property type="match status" value="1"/>
</dbReference>
<feature type="domain" description="Response regulatory" evidence="3">
    <location>
        <begin position="4"/>
        <end position="120"/>
    </location>
</feature>
<dbReference type="InterPro" id="IPR011006">
    <property type="entry name" value="CheY-like_superfamily"/>
</dbReference>
<dbReference type="PANTHER" id="PTHR44591:SF3">
    <property type="entry name" value="RESPONSE REGULATORY DOMAIN-CONTAINING PROTEIN"/>
    <property type="match status" value="1"/>
</dbReference>
<evidence type="ECO:0000256" key="2">
    <source>
        <dbReference type="PROSITE-ProRule" id="PRU00169"/>
    </source>
</evidence>
<dbReference type="Gene3D" id="3.40.50.2300">
    <property type="match status" value="2"/>
</dbReference>
<reference evidence="4 5" key="1">
    <citation type="submission" date="2019-01" db="EMBL/GenBank/DDBJ databases">
        <title>Lacunisphaera sp. strain TWA-58.</title>
        <authorList>
            <person name="Chen W.-M."/>
        </authorList>
    </citation>
    <scope>NUCLEOTIDE SEQUENCE [LARGE SCALE GENOMIC DNA]</scope>
    <source>
        <strain evidence="4 5">TWA-58</strain>
    </source>
</reference>
<dbReference type="Pfam" id="PF00072">
    <property type="entry name" value="Response_reg"/>
    <property type="match status" value="2"/>
</dbReference>
<accession>A0A4Q1C3Z3</accession>
<dbReference type="SUPFAM" id="SSF52172">
    <property type="entry name" value="CheY-like"/>
    <property type="match status" value="2"/>
</dbReference>
<dbReference type="InterPro" id="IPR050595">
    <property type="entry name" value="Bact_response_regulator"/>
</dbReference>
<dbReference type="InterPro" id="IPR001789">
    <property type="entry name" value="Sig_transdc_resp-reg_receiver"/>
</dbReference>
<dbReference type="RefSeq" id="WP_129048583.1">
    <property type="nucleotide sequence ID" value="NZ_SDHX01000002.1"/>
</dbReference>
<dbReference type="Proteomes" id="UP000290218">
    <property type="component" value="Unassembled WGS sequence"/>
</dbReference>
<keyword evidence="1 2" id="KW-0597">Phosphoprotein</keyword>
<evidence type="ECO:0000259" key="3">
    <source>
        <dbReference type="PROSITE" id="PS50110"/>
    </source>
</evidence>
<feature type="domain" description="Response regulatory" evidence="3">
    <location>
        <begin position="140"/>
        <end position="256"/>
    </location>
</feature>
<protein>
    <submittedName>
        <fullName evidence="4">Response regulator</fullName>
    </submittedName>
</protein>
<comment type="caution">
    <text evidence="4">The sequence shown here is derived from an EMBL/GenBank/DDBJ whole genome shotgun (WGS) entry which is preliminary data.</text>
</comment>
<gene>
    <name evidence="4" type="ORF">ESB00_14875</name>
</gene>
<name>A0A4Q1C3Z3_9BACT</name>
<proteinExistence type="predicted"/>
<evidence type="ECO:0000313" key="4">
    <source>
        <dbReference type="EMBL" id="RXK52993.1"/>
    </source>
</evidence>